<evidence type="ECO:0000256" key="1">
    <source>
        <dbReference type="SAM" id="MobiDB-lite"/>
    </source>
</evidence>
<accession>A0A6J7JRV5</accession>
<reference evidence="3" key="1">
    <citation type="submission" date="2020-05" db="EMBL/GenBank/DDBJ databases">
        <authorList>
            <person name="Chiriac C."/>
            <person name="Salcher M."/>
            <person name="Ghai R."/>
            <person name="Kavagutti S V."/>
        </authorList>
    </citation>
    <scope>NUCLEOTIDE SEQUENCE</scope>
</reference>
<feature type="domain" description="Putative regulatory protein FmdB zinc ribbon" evidence="2">
    <location>
        <begin position="71"/>
        <end position="110"/>
    </location>
</feature>
<organism evidence="3">
    <name type="scientific">freshwater metagenome</name>
    <dbReference type="NCBI Taxonomy" id="449393"/>
    <lineage>
        <taxon>unclassified sequences</taxon>
        <taxon>metagenomes</taxon>
        <taxon>ecological metagenomes</taxon>
    </lineage>
</organism>
<dbReference type="InterPro" id="IPR013429">
    <property type="entry name" value="Regulatory_FmdB_Zinc_ribbon"/>
</dbReference>
<sequence length="160" mass="16994">MVTEFGATVRTESIIGSVLIMEFAKSGFIVTNVKNETKIATTIGFRTLVSASIQCWIRLNTLINLELCLVPTYEYICNECELAFEAVQSFSDEPISICPACGKGVRKVYSNVGVVFKGSGFYKTDSRKAASASTTSTPTTSSTPAPAPAAAPVAKSTSTD</sequence>
<dbReference type="NCBIfam" id="TIGR02605">
    <property type="entry name" value="CxxC_CxxC_SSSS"/>
    <property type="match status" value="1"/>
</dbReference>
<protein>
    <submittedName>
        <fullName evidence="3">Unannotated protein</fullName>
    </submittedName>
</protein>
<dbReference type="Pfam" id="PF09723">
    <property type="entry name" value="Zn_ribbon_8"/>
    <property type="match status" value="1"/>
</dbReference>
<dbReference type="EMBL" id="CAFBNI010000057">
    <property type="protein sequence ID" value="CAB4946025.1"/>
    <property type="molecule type" value="Genomic_DNA"/>
</dbReference>
<dbReference type="AlphaFoldDB" id="A0A6J7JRV5"/>
<dbReference type="PANTHER" id="PTHR34404">
    <property type="entry name" value="REGULATORY PROTEIN, FMDB FAMILY"/>
    <property type="match status" value="1"/>
</dbReference>
<name>A0A6J7JRV5_9ZZZZ</name>
<dbReference type="PANTHER" id="PTHR34404:SF2">
    <property type="entry name" value="CONSERVED SERINE RICH PROTEIN"/>
    <property type="match status" value="1"/>
</dbReference>
<feature type="region of interest" description="Disordered" evidence="1">
    <location>
        <begin position="124"/>
        <end position="160"/>
    </location>
</feature>
<feature type="compositionally biased region" description="Low complexity" evidence="1">
    <location>
        <begin position="129"/>
        <end position="160"/>
    </location>
</feature>
<evidence type="ECO:0000313" key="3">
    <source>
        <dbReference type="EMBL" id="CAB4946025.1"/>
    </source>
</evidence>
<proteinExistence type="predicted"/>
<evidence type="ECO:0000259" key="2">
    <source>
        <dbReference type="SMART" id="SM00834"/>
    </source>
</evidence>
<gene>
    <name evidence="3" type="ORF">UFOPK3783_00583</name>
</gene>
<dbReference type="SMART" id="SM00834">
    <property type="entry name" value="CxxC_CXXC_SSSS"/>
    <property type="match status" value="1"/>
</dbReference>